<name>A0AAV4NJE0_CAEEX</name>
<dbReference type="Proteomes" id="UP001054945">
    <property type="component" value="Unassembled WGS sequence"/>
</dbReference>
<comment type="caution">
    <text evidence="1">The sequence shown here is derived from an EMBL/GenBank/DDBJ whole genome shotgun (WGS) entry which is preliminary data.</text>
</comment>
<gene>
    <name evidence="1" type="ORF">CEXT_774051</name>
</gene>
<keyword evidence="2" id="KW-1185">Reference proteome</keyword>
<organism evidence="1 2">
    <name type="scientific">Caerostris extrusa</name>
    <name type="common">Bark spider</name>
    <name type="synonym">Caerostris bankana</name>
    <dbReference type="NCBI Taxonomy" id="172846"/>
    <lineage>
        <taxon>Eukaryota</taxon>
        <taxon>Metazoa</taxon>
        <taxon>Ecdysozoa</taxon>
        <taxon>Arthropoda</taxon>
        <taxon>Chelicerata</taxon>
        <taxon>Arachnida</taxon>
        <taxon>Araneae</taxon>
        <taxon>Araneomorphae</taxon>
        <taxon>Entelegynae</taxon>
        <taxon>Araneoidea</taxon>
        <taxon>Araneidae</taxon>
        <taxon>Caerostris</taxon>
    </lineage>
</organism>
<evidence type="ECO:0000313" key="1">
    <source>
        <dbReference type="EMBL" id="GIX83855.1"/>
    </source>
</evidence>
<proteinExistence type="predicted"/>
<dbReference type="AlphaFoldDB" id="A0AAV4NJE0"/>
<dbReference type="EMBL" id="BPLR01003376">
    <property type="protein sequence ID" value="GIX83855.1"/>
    <property type="molecule type" value="Genomic_DNA"/>
</dbReference>
<accession>A0AAV4NJE0</accession>
<reference evidence="1 2" key="1">
    <citation type="submission" date="2021-06" db="EMBL/GenBank/DDBJ databases">
        <title>Caerostris extrusa draft genome.</title>
        <authorList>
            <person name="Kono N."/>
            <person name="Arakawa K."/>
        </authorList>
    </citation>
    <scope>NUCLEOTIDE SEQUENCE [LARGE SCALE GENOMIC DNA]</scope>
</reference>
<sequence length="118" mass="13181">MYLIAFLNSVPFEWQFEIRTPIAPRVQIDIYSDHPHNQKGGLEGAFHELAGLMINTAEVSNKRSSIVNQEEWDIIPLSEPEMGIINLGRAPMSHIPPLEVFVRTCSGVSVGVEQHSPC</sequence>
<protein>
    <submittedName>
        <fullName evidence="1">Uncharacterized protein</fullName>
    </submittedName>
</protein>
<evidence type="ECO:0000313" key="2">
    <source>
        <dbReference type="Proteomes" id="UP001054945"/>
    </source>
</evidence>